<gene>
    <name evidence="2" type="ORF">GGR23_001624</name>
</gene>
<dbReference type="GO" id="GO:0003677">
    <property type="term" value="F:DNA binding"/>
    <property type="evidence" value="ECO:0007669"/>
    <property type="project" value="UniProtKB-KW"/>
</dbReference>
<dbReference type="SMART" id="SM00530">
    <property type="entry name" value="HTH_XRE"/>
    <property type="match status" value="1"/>
</dbReference>
<evidence type="ECO:0000313" key="3">
    <source>
        <dbReference type="Proteomes" id="UP000528286"/>
    </source>
</evidence>
<feature type="domain" description="HTH cro/C1-type" evidence="1">
    <location>
        <begin position="32"/>
        <end position="88"/>
    </location>
</feature>
<dbReference type="RefSeq" id="WP_183365667.1">
    <property type="nucleotide sequence ID" value="NZ_JACIEZ010000002.1"/>
</dbReference>
<dbReference type="InterPro" id="IPR010982">
    <property type="entry name" value="Lambda_DNA-bd_dom_sf"/>
</dbReference>
<sequence>MTQLGYDNIFDAIADDDHEAADLQFRADLMLTLRLMFQERGWKQARISEALGIPQPRVSELMRGKIDLFSADKLIGLLARMQVRIRPRYDDVQGFTCDVIQTPAASA</sequence>
<protein>
    <submittedName>
        <fullName evidence="2">Putative XRE-type DNA-binding protein</fullName>
    </submittedName>
</protein>
<dbReference type="Pfam" id="PF13744">
    <property type="entry name" value="HTH_37"/>
    <property type="match status" value="1"/>
</dbReference>
<keyword evidence="2" id="KW-0238">DNA-binding</keyword>
<dbReference type="SUPFAM" id="SSF47413">
    <property type="entry name" value="lambda repressor-like DNA-binding domains"/>
    <property type="match status" value="1"/>
</dbReference>
<organism evidence="2 3">
    <name type="scientific">Gellertiella hungarica</name>
    <dbReference type="NCBI Taxonomy" id="1572859"/>
    <lineage>
        <taxon>Bacteria</taxon>
        <taxon>Pseudomonadati</taxon>
        <taxon>Pseudomonadota</taxon>
        <taxon>Alphaproteobacteria</taxon>
        <taxon>Hyphomicrobiales</taxon>
        <taxon>Rhizobiaceae</taxon>
        <taxon>Gellertiella</taxon>
    </lineage>
</organism>
<dbReference type="AlphaFoldDB" id="A0A7W6NKM3"/>
<dbReference type="EMBL" id="JACIEZ010000002">
    <property type="protein sequence ID" value="MBB4064447.1"/>
    <property type="molecule type" value="Genomic_DNA"/>
</dbReference>
<accession>A0A7W6NKM3</accession>
<keyword evidence="3" id="KW-1185">Reference proteome</keyword>
<evidence type="ECO:0000259" key="1">
    <source>
        <dbReference type="SMART" id="SM00530"/>
    </source>
</evidence>
<dbReference type="InterPro" id="IPR001387">
    <property type="entry name" value="Cro/C1-type_HTH"/>
</dbReference>
<comment type="caution">
    <text evidence="2">The sequence shown here is derived from an EMBL/GenBank/DDBJ whole genome shotgun (WGS) entry which is preliminary data.</text>
</comment>
<evidence type="ECO:0000313" key="2">
    <source>
        <dbReference type="EMBL" id="MBB4064447.1"/>
    </source>
</evidence>
<dbReference type="InterPro" id="IPR039554">
    <property type="entry name" value="HigA2-like_HTH"/>
</dbReference>
<proteinExistence type="predicted"/>
<name>A0A7W6NKM3_9HYPH</name>
<dbReference type="CDD" id="cd00093">
    <property type="entry name" value="HTH_XRE"/>
    <property type="match status" value="1"/>
</dbReference>
<reference evidence="2 3" key="1">
    <citation type="submission" date="2020-08" db="EMBL/GenBank/DDBJ databases">
        <title>Genomic Encyclopedia of Type Strains, Phase IV (KMG-IV): sequencing the most valuable type-strain genomes for metagenomic binning, comparative biology and taxonomic classification.</title>
        <authorList>
            <person name="Goeker M."/>
        </authorList>
    </citation>
    <scope>NUCLEOTIDE SEQUENCE [LARGE SCALE GENOMIC DNA]</scope>
    <source>
        <strain evidence="2 3">DSM 29853</strain>
    </source>
</reference>
<dbReference type="Proteomes" id="UP000528286">
    <property type="component" value="Unassembled WGS sequence"/>
</dbReference>
<dbReference type="Gene3D" id="1.10.260.40">
    <property type="entry name" value="lambda repressor-like DNA-binding domains"/>
    <property type="match status" value="1"/>
</dbReference>